<reference evidence="2" key="2">
    <citation type="submission" date="2023-03" db="EMBL/GenBank/DDBJ databases">
        <authorList>
            <person name="Obshta O."/>
            <person name="Zabrodski M.W."/>
            <person name="Soomro T."/>
            <person name="Wilson G."/>
            <person name="Masood F."/>
            <person name="Thebeau J."/>
            <person name="Bezerra Da Silva M.C."/>
            <person name="Raza F."/>
            <person name="Biganski S."/>
            <person name="Jose M."/>
            <person name="Camilli M."/>
            <person name="Kozii I.V."/>
            <person name="Kozii R.V."/>
            <person name="Simko E."/>
            <person name="Wood S.C."/>
        </authorList>
    </citation>
    <scope>NUCLEOTIDE SEQUENCE</scope>
    <source>
        <strain evidence="2">PL001</strain>
    </source>
</reference>
<evidence type="ECO:0000313" key="2">
    <source>
        <dbReference type="EMBL" id="MDT2249924.1"/>
    </source>
</evidence>
<evidence type="ECO:0000259" key="1">
    <source>
        <dbReference type="PROSITE" id="PS50943"/>
    </source>
</evidence>
<dbReference type="Pfam" id="PF01381">
    <property type="entry name" value="HTH_3"/>
    <property type="match status" value="1"/>
</dbReference>
<organism evidence="2 3">
    <name type="scientific">Paenibacillus larvae</name>
    <dbReference type="NCBI Taxonomy" id="1464"/>
    <lineage>
        <taxon>Bacteria</taxon>
        <taxon>Bacillati</taxon>
        <taxon>Bacillota</taxon>
        <taxon>Bacilli</taxon>
        <taxon>Bacillales</taxon>
        <taxon>Paenibacillaceae</taxon>
        <taxon>Paenibacillus</taxon>
    </lineage>
</organism>
<gene>
    <name evidence="2" type="ORF">P7H09_00535</name>
</gene>
<comment type="caution">
    <text evidence="2">The sequence shown here is derived from an EMBL/GenBank/DDBJ whole genome shotgun (WGS) entry which is preliminary data.</text>
</comment>
<dbReference type="PROSITE" id="PS50943">
    <property type="entry name" value="HTH_CROC1"/>
    <property type="match status" value="1"/>
</dbReference>
<protein>
    <submittedName>
        <fullName evidence="2">Helix-turn-helix transcriptional regulator</fullName>
    </submittedName>
</protein>
<dbReference type="InterPro" id="IPR010982">
    <property type="entry name" value="Lambda_DNA-bd_dom_sf"/>
</dbReference>
<feature type="domain" description="HTH cro/C1-type" evidence="1">
    <location>
        <begin position="1"/>
        <end position="37"/>
    </location>
</feature>
<accession>A0AAP5JPW9</accession>
<dbReference type="EMBL" id="JARQGV010000004">
    <property type="protein sequence ID" value="MDT2249924.1"/>
    <property type="molecule type" value="Genomic_DNA"/>
</dbReference>
<dbReference type="Proteomes" id="UP001259239">
    <property type="component" value="Unassembled WGS sequence"/>
</dbReference>
<dbReference type="SUPFAM" id="SSF47413">
    <property type="entry name" value="lambda repressor-like DNA-binding domains"/>
    <property type="match status" value="1"/>
</dbReference>
<dbReference type="CDD" id="cd00093">
    <property type="entry name" value="HTH_XRE"/>
    <property type="match status" value="1"/>
</dbReference>
<dbReference type="Gene3D" id="1.10.260.40">
    <property type="entry name" value="lambda repressor-like DNA-binding domains"/>
    <property type="match status" value="1"/>
</dbReference>
<sequence length="52" mass="5891">MNVSESHIRNIESGRGNPDAKLLFKLAKYFETTPENLFPDLADVEICRSVSH</sequence>
<proteinExistence type="predicted"/>
<reference evidence="2" key="1">
    <citation type="journal article" date="2023" name="J. Vet. Diagn. Invest.">
        <title>Oxytetracycline-resistant Paenibacillus larvae identified in commercial beekeeping operations in Saskatchewan using pooled honey sampling.</title>
        <authorList>
            <person name="Obshta O."/>
            <person name="Zabrodski M.W."/>
            <person name="Soomro T."/>
            <person name="Wilson G."/>
            <person name="Masood F."/>
            <person name="Thebeau J."/>
            <person name="Silva M.C.B."/>
            <person name="Biganski S."/>
            <person name="Kozii I.V."/>
            <person name="Koziy R.V."/>
            <person name="Raza M.F."/>
            <person name="Jose M.S."/>
            <person name="Simko E."/>
            <person name="Wood S.C."/>
        </authorList>
    </citation>
    <scope>NUCLEOTIDE SEQUENCE</scope>
    <source>
        <strain evidence="2">PL001</strain>
    </source>
</reference>
<dbReference type="GO" id="GO:0003677">
    <property type="term" value="F:DNA binding"/>
    <property type="evidence" value="ECO:0007669"/>
    <property type="project" value="InterPro"/>
</dbReference>
<dbReference type="InterPro" id="IPR001387">
    <property type="entry name" value="Cro/C1-type_HTH"/>
</dbReference>
<dbReference type="RefSeq" id="WP_241466832.1">
    <property type="nucleotide sequence ID" value="NZ_CBCRXL010000102.1"/>
</dbReference>
<evidence type="ECO:0000313" key="3">
    <source>
        <dbReference type="Proteomes" id="UP001259239"/>
    </source>
</evidence>
<name>A0AAP5JPW9_9BACL</name>
<dbReference type="AlphaFoldDB" id="A0AAP5JPW9"/>